<keyword evidence="4" id="KW-0479">Metal-binding</keyword>
<dbReference type="InterPro" id="IPR008753">
    <property type="entry name" value="Peptidase_M13_N"/>
</dbReference>
<dbReference type="InterPro" id="IPR018497">
    <property type="entry name" value="Peptidase_M13_C"/>
</dbReference>
<dbReference type="GO" id="GO:0005886">
    <property type="term" value="C:plasma membrane"/>
    <property type="evidence" value="ECO:0007669"/>
    <property type="project" value="TreeGrafter"/>
</dbReference>
<dbReference type="InterPro" id="IPR024079">
    <property type="entry name" value="MetalloPept_cat_dom_sf"/>
</dbReference>
<evidence type="ECO:0000256" key="7">
    <source>
        <dbReference type="ARBA" id="ARBA00023049"/>
    </source>
</evidence>
<feature type="domain" description="Peptidase M13 N-terminal" evidence="10">
    <location>
        <begin position="54"/>
        <end position="467"/>
    </location>
</feature>
<accession>A0A131Z7M5</accession>
<evidence type="ECO:0000256" key="6">
    <source>
        <dbReference type="ARBA" id="ARBA00022833"/>
    </source>
</evidence>
<dbReference type="Pfam" id="PF05649">
    <property type="entry name" value="Peptidase_M13_N"/>
    <property type="match status" value="1"/>
</dbReference>
<evidence type="ECO:0000256" key="1">
    <source>
        <dbReference type="ARBA" id="ARBA00001947"/>
    </source>
</evidence>
<evidence type="ECO:0000259" key="9">
    <source>
        <dbReference type="Pfam" id="PF01431"/>
    </source>
</evidence>
<reference evidence="11" key="1">
    <citation type="journal article" date="2016" name="Ticks Tick Borne Dis.">
        <title>De novo assembly and annotation of the salivary gland transcriptome of Rhipicephalus appendiculatus male and female ticks during blood feeding.</title>
        <authorList>
            <person name="de Castro M.H."/>
            <person name="de Klerk D."/>
            <person name="Pienaar R."/>
            <person name="Latif A.A."/>
            <person name="Rees D.J."/>
            <person name="Mans B.J."/>
        </authorList>
    </citation>
    <scope>NUCLEOTIDE SEQUENCE</scope>
    <source>
        <tissue evidence="11">Salivary glands</tissue>
    </source>
</reference>
<evidence type="ECO:0000259" key="10">
    <source>
        <dbReference type="Pfam" id="PF05649"/>
    </source>
</evidence>
<dbReference type="AlphaFoldDB" id="A0A131Z7M5"/>
<dbReference type="EMBL" id="GEDV01002111">
    <property type="protein sequence ID" value="JAP86446.1"/>
    <property type="molecule type" value="Transcribed_RNA"/>
</dbReference>
<evidence type="ECO:0000256" key="5">
    <source>
        <dbReference type="ARBA" id="ARBA00022801"/>
    </source>
</evidence>
<keyword evidence="6" id="KW-0862">Zinc</keyword>
<dbReference type="PANTHER" id="PTHR11733:SF167">
    <property type="entry name" value="FI17812P1-RELATED"/>
    <property type="match status" value="1"/>
</dbReference>
<feature type="domain" description="Peptidase M13 C-terminal" evidence="9">
    <location>
        <begin position="529"/>
        <end position="717"/>
    </location>
</feature>
<dbReference type="Gene3D" id="1.10.1380.10">
    <property type="entry name" value="Neutral endopeptidase , domain2"/>
    <property type="match status" value="1"/>
</dbReference>
<dbReference type="Gene3D" id="3.40.390.10">
    <property type="entry name" value="Collagenase (Catalytic Domain)"/>
    <property type="match status" value="1"/>
</dbReference>
<dbReference type="Pfam" id="PF01431">
    <property type="entry name" value="Peptidase_M13"/>
    <property type="match status" value="1"/>
</dbReference>
<protein>
    <submittedName>
        <fullName evidence="11">Gluzincin</fullName>
    </submittedName>
</protein>
<evidence type="ECO:0000256" key="4">
    <source>
        <dbReference type="ARBA" id="ARBA00022723"/>
    </source>
</evidence>
<evidence type="ECO:0000256" key="3">
    <source>
        <dbReference type="ARBA" id="ARBA00022670"/>
    </source>
</evidence>
<dbReference type="GO" id="GO:0046872">
    <property type="term" value="F:metal ion binding"/>
    <property type="evidence" value="ECO:0007669"/>
    <property type="project" value="UniProtKB-KW"/>
</dbReference>
<evidence type="ECO:0000313" key="11">
    <source>
        <dbReference type="EMBL" id="JAP86446.1"/>
    </source>
</evidence>
<sequence>MFRQVTVGIICAVICTAIGENVEEAKGNGDAVCNNQECTDLATKIKQQMGSSAPCDNFYNYVCGNWSGYQEPKSVELKEKAVKDLIELLEAAAEPSPTSPHATDKLLRAYRSCTEKGRDQGALRESVHTVLGSYELGGWPVLPSDQTDKRSAENKYVEILKKLGPRPVFFYSAQMQDETPYIVMNKPTDFYVTGWDYSDYYAEQTEDRNDDYASATLSTSDDYQNKSEASYKIFIEKTIALVNDSVSEKDSSQIADDIIAFEKELSRLALTASEEEREMNVSQLIEQLPDEFPMDEVLKRDFDVIQVPINGSTTIKVKGIEYYESVIEFLKNQTSMNSFINFALWTWVRLMAEAEGTKLNDVYLEYKHNTSISDEGKGKVRTTDDNNVKREQCLRQLLQRDIMYSAGASYYSRFKFNRSSRDEATRIFNFTLAQFMLFVQNNTWMSEETRGDALKLLSSMEVVIGYPDWILVNSTIDYLYRYAKNVSKDASFVEHYYQLKENDHFQSLLILNYCFIDKKNEEVTLRSHAAYKVESNTLGYPAASLVTHYRGPPIPRAVNFGTVGTIFAQLLTTTIERFNGTSRRNEFWDNQTTLNFCNSSLCLNNSEECSDKQATINNSSYQKFRDYNGVRISHRALKESKMNYSGPFLLPGEEFNTEDKIFFDAFGSLYCPYSINNKTKAVQARSFIPEDDLPKNLNEVVYKYKDFNNTFNCSGDEPDTCKLLPPYWNGGFISC</sequence>
<dbReference type="SUPFAM" id="SSF55486">
    <property type="entry name" value="Metalloproteases ('zincins'), catalytic domain"/>
    <property type="match status" value="1"/>
</dbReference>
<keyword evidence="5" id="KW-0378">Hydrolase</keyword>
<name>A0A131Z7M5_RHIAP</name>
<dbReference type="GO" id="GO:0016485">
    <property type="term" value="P:protein processing"/>
    <property type="evidence" value="ECO:0007669"/>
    <property type="project" value="TreeGrafter"/>
</dbReference>
<dbReference type="InterPro" id="IPR000718">
    <property type="entry name" value="Peptidase_M13"/>
</dbReference>
<dbReference type="PROSITE" id="PS51885">
    <property type="entry name" value="NEPRILYSIN"/>
    <property type="match status" value="1"/>
</dbReference>
<feature type="signal peptide" evidence="8">
    <location>
        <begin position="1"/>
        <end position="19"/>
    </location>
</feature>
<keyword evidence="8" id="KW-0732">Signal</keyword>
<feature type="chain" id="PRO_5007286961" evidence="8">
    <location>
        <begin position="20"/>
        <end position="735"/>
    </location>
</feature>
<evidence type="ECO:0000256" key="2">
    <source>
        <dbReference type="ARBA" id="ARBA00007357"/>
    </source>
</evidence>
<comment type="cofactor">
    <cofactor evidence="1">
        <name>Zn(2+)</name>
        <dbReference type="ChEBI" id="CHEBI:29105"/>
    </cofactor>
</comment>
<dbReference type="PANTHER" id="PTHR11733">
    <property type="entry name" value="ZINC METALLOPROTEASE FAMILY M13 NEPRILYSIN-RELATED"/>
    <property type="match status" value="1"/>
</dbReference>
<dbReference type="GO" id="GO:0004222">
    <property type="term" value="F:metalloendopeptidase activity"/>
    <property type="evidence" value="ECO:0007669"/>
    <property type="project" value="InterPro"/>
</dbReference>
<keyword evidence="3" id="KW-0645">Protease</keyword>
<organism evidence="11">
    <name type="scientific">Rhipicephalus appendiculatus</name>
    <name type="common">Brown ear tick</name>
    <dbReference type="NCBI Taxonomy" id="34631"/>
    <lineage>
        <taxon>Eukaryota</taxon>
        <taxon>Metazoa</taxon>
        <taxon>Ecdysozoa</taxon>
        <taxon>Arthropoda</taxon>
        <taxon>Chelicerata</taxon>
        <taxon>Arachnida</taxon>
        <taxon>Acari</taxon>
        <taxon>Parasitiformes</taxon>
        <taxon>Ixodida</taxon>
        <taxon>Ixodoidea</taxon>
        <taxon>Ixodidae</taxon>
        <taxon>Rhipicephalinae</taxon>
        <taxon>Rhipicephalus</taxon>
        <taxon>Rhipicephalus</taxon>
    </lineage>
</organism>
<keyword evidence="7" id="KW-0482">Metalloprotease</keyword>
<proteinExistence type="inferred from homology"/>
<evidence type="ECO:0000256" key="8">
    <source>
        <dbReference type="SAM" id="SignalP"/>
    </source>
</evidence>
<comment type="similarity">
    <text evidence="2">Belongs to the peptidase M13 family.</text>
</comment>
<dbReference type="InterPro" id="IPR042089">
    <property type="entry name" value="Peptidase_M13_dom_2"/>
</dbReference>